<protein>
    <recommendedName>
        <fullName evidence="5">SOCS box domain-containing protein</fullName>
    </recommendedName>
</protein>
<feature type="transmembrane region" description="Helical" evidence="4">
    <location>
        <begin position="12"/>
        <end position="30"/>
    </location>
</feature>
<proteinExistence type="predicted"/>
<dbReference type="GO" id="GO:0035556">
    <property type="term" value="P:intracellular signal transduction"/>
    <property type="evidence" value="ECO:0007669"/>
    <property type="project" value="InterPro"/>
</dbReference>
<dbReference type="Pfam" id="PF00023">
    <property type="entry name" value="Ank"/>
    <property type="match status" value="3"/>
</dbReference>
<dbReference type="SUPFAM" id="SSF158235">
    <property type="entry name" value="SOCS box-like"/>
    <property type="match status" value="1"/>
</dbReference>
<organism evidence="6 7">
    <name type="scientific">Ridgeia piscesae</name>
    <name type="common">Tubeworm</name>
    <dbReference type="NCBI Taxonomy" id="27915"/>
    <lineage>
        <taxon>Eukaryota</taxon>
        <taxon>Metazoa</taxon>
        <taxon>Spiralia</taxon>
        <taxon>Lophotrochozoa</taxon>
        <taxon>Annelida</taxon>
        <taxon>Polychaeta</taxon>
        <taxon>Sedentaria</taxon>
        <taxon>Canalipalpata</taxon>
        <taxon>Sabellida</taxon>
        <taxon>Siboglinidae</taxon>
        <taxon>Ridgeia</taxon>
    </lineage>
</organism>
<keyword evidence="4" id="KW-0812">Transmembrane</keyword>
<dbReference type="Gene3D" id="1.25.40.20">
    <property type="entry name" value="Ankyrin repeat-containing domain"/>
    <property type="match status" value="3"/>
</dbReference>
<dbReference type="SUPFAM" id="SSF48403">
    <property type="entry name" value="Ankyrin repeat"/>
    <property type="match status" value="1"/>
</dbReference>
<evidence type="ECO:0000313" key="6">
    <source>
        <dbReference type="EMBL" id="KAK2190111.1"/>
    </source>
</evidence>
<evidence type="ECO:0000256" key="3">
    <source>
        <dbReference type="PROSITE-ProRule" id="PRU00023"/>
    </source>
</evidence>
<feature type="domain" description="SOCS box" evidence="5">
    <location>
        <begin position="395"/>
        <end position="444"/>
    </location>
</feature>
<keyword evidence="4" id="KW-0472">Membrane</keyword>
<dbReference type="InterPro" id="IPR001496">
    <property type="entry name" value="SOCS_box"/>
</dbReference>
<feature type="repeat" description="ANK" evidence="3">
    <location>
        <begin position="269"/>
        <end position="302"/>
    </location>
</feature>
<feature type="repeat" description="ANK" evidence="3">
    <location>
        <begin position="167"/>
        <end position="199"/>
    </location>
</feature>
<dbReference type="Pfam" id="PF12796">
    <property type="entry name" value="Ank_2"/>
    <property type="match status" value="1"/>
</dbReference>
<gene>
    <name evidence="6" type="ORF">NP493_88g04008</name>
</gene>
<dbReference type="PROSITE" id="PS50297">
    <property type="entry name" value="ANK_REP_REGION"/>
    <property type="match status" value="2"/>
</dbReference>
<dbReference type="PANTHER" id="PTHR24161:SF85">
    <property type="entry name" value="PALMITOYLTRANSFERASE HIP14"/>
    <property type="match status" value="1"/>
</dbReference>
<feature type="repeat" description="ANK" evidence="3">
    <location>
        <begin position="101"/>
        <end position="133"/>
    </location>
</feature>
<feature type="repeat" description="ANK" evidence="3">
    <location>
        <begin position="233"/>
        <end position="268"/>
    </location>
</feature>
<evidence type="ECO:0000256" key="4">
    <source>
        <dbReference type="SAM" id="Phobius"/>
    </source>
</evidence>
<keyword evidence="7" id="KW-1185">Reference proteome</keyword>
<reference evidence="6" key="1">
    <citation type="journal article" date="2023" name="Mol. Biol. Evol.">
        <title>Third-Generation Sequencing Reveals the Adaptive Role of the Epigenome in Three Deep-Sea Polychaetes.</title>
        <authorList>
            <person name="Perez M."/>
            <person name="Aroh O."/>
            <person name="Sun Y."/>
            <person name="Lan Y."/>
            <person name="Juniper S.K."/>
            <person name="Young C.R."/>
            <person name="Angers B."/>
            <person name="Qian P.Y."/>
        </authorList>
    </citation>
    <scope>NUCLEOTIDE SEQUENCE</scope>
    <source>
        <strain evidence="6">R07B-5</strain>
    </source>
</reference>
<dbReference type="InterPro" id="IPR036770">
    <property type="entry name" value="Ankyrin_rpt-contain_sf"/>
</dbReference>
<dbReference type="PROSITE" id="PS50225">
    <property type="entry name" value="SOCS"/>
    <property type="match status" value="1"/>
</dbReference>
<dbReference type="CDD" id="cd03716">
    <property type="entry name" value="SOCS_ASB_like"/>
    <property type="match status" value="1"/>
</dbReference>
<feature type="repeat" description="ANK" evidence="3">
    <location>
        <begin position="134"/>
        <end position="166"/>
    </location>
</feature>
<evidence type="ECO:0000256" key="1">
    <source>
        <dbReference type="ARBA" id="ARBA00022737"/>
    </source>
</evidence>
<evidence type="ECO:0000259" key="5">
    <source>
        <dbReference type="PROSITE" id="PS50225"/>
    </source>
</evidence>
<keyword evidence="2 3" id="KW-0040">ANK repeat</keyword>
<dbReference type="Pfam" id="PF07525">
    <property type="entry name" value="SOCS_box"/>
    <property type="match status" value="1"/>
</dbReference>
<dbReference type="PROSITE" id="PS50088">
    <property type="entry name" value="ANK_REPEAT"/>
    <property type="match status" value="6"/>
</dbReference>
<feature type="repeat" description="ANK" evidence="3">
    <location>
        <begin position="200"/>
        <end position="232"/>
    </location>
</feature>
<sequence length="452" mass="50027">MISAPAAIKGQLCLSLVATISSLLATLAFVTSTWPDFMCNEIALSMCVPFYSIWILSVVMIVNSDVDAIKRSSSILDAVCDSDCKTLQKLISDQRLGDQDLLRTAMVAAVTAGLTECVRLLLSVDADVNLQDSSESSLLLLACERGDCATAKLLLRSGAEVDSCNRRRATALHYAAMRGCVDCVQLLLDQRANVHVLDEQRRTALMLASGYNQAQVVSLLIAAGSDVDATDLHGCSALHHAFVPRQVQRTSALDVLLDAGCDPNARNCHQKTPLHGAAINCFHPTYVDMMVRAGANPNIADKHNKLPISYSAKRCHFNGVCCFLKWNYPLRMYQRQASTSLHNPLETALEDELGDLRMARLLVIGGCKLSPLRQWTTRYVTHRRRKEQEMHADWLMNVSRNPMRLQYACREEIRSQLGPERAHLAGTLPLPKRLIGFVELCDLESFDDIELC</sequence>
<dbReference type="InterPro" id="IPR036036">
    <property type="entry name" value="SOCS_box-like_dom_sf"/>
</dbReference>
<name>A0AAD9P8E2_RIDPI</name>
<keyword evidence="1" id="KW-0677">Repeat</keyword>
<dbReference type="SMART" id="SM00248">
    <property type="entry name" value="ANK"/>
    <property type="match status" value="6"/>
</dbReference>
<dbReference type="AlphaFoldDB" id="A0AAD9P8E2"/>
<accession>A0AAD9P8E2</accession>
<evidence type="ECO:0000313" key="7">
    <source>
        <dbReference type="Proteomes" id="UP001209878"/>
    </source>
</evidence>
<evidence type="ECO:0000256" key="2">
    <source>
        <dbReference type="ARBA" id="ARBA00023043"/>
    </source>
</evidence>
<dbReference type="EMBL" id="JAODUO010000088">
    <property type="protein sequence ID" value="KAK2190111.1"/>
    <property type="molecule type" value="Genomic_DNA"/>
</dbReference>
<comment type="caution">
    <text evidence="6">The sequence shown here is derived from an EMBL/GenBank/DDBJ whole genome shotgun (WGS) entry which is preliminary data.</text>
</comment>
<keyword evidence="4" id="KW-1133">Transmembrane helix</keyword>
<dbReference type="Proteomes" id="UP001209878">
    <property type="component" value="Unassembled WGS sequence"/>
</dbReference>
<dbReference type="PANTHER" id="PTHR24161">
    <property type="entry name" value="ANK_REP_REGION DOMAIN-CONTAINING PROTEIN-RELATED"/>
    <property type="match status" value="1"/>
</dbReference>
<dbReference type="SMART" id="SM00969">
    <property type="entry name" value="SOCS_box"/>
    <property type="match status" value="1"/>
</dbReference>
<dbReference type="InterPro" id="IPR002110">
    <property type="entry name" value="Ankyrin_rpt"/>
</dbReference>